<dbReference type="EMBL" id="JAAGKO020000040">
    <property type="protein sequence ID" value="MDI5965819.1"/>
    <property type="molecule type" value="Genomic_DNA"/>
</dbReference>
<sequence length="88" mass="9759">MTPHLSEPQMFGAAVVVYALVSAVVLRGGASGRWLGRLFRRAVCCWLAYGRTRAAAMHRPPRHRARHPRMAVLAAHLTHTRHIPGGTR</sequence>
<gene>
    <name evidence="2" type="ORF">POF43_024335</name>
</gene>
<evidence type="ECO:0000313" key="2">
    <source>
        <dbReference type="EMBL" id="MDI5965819.1"/>
    </source>
</evidence>
<reference evidence="2 3" key="1">
    <citation type="submission" date="2023-05" db="EMBL/GenBank/DDBJ databases">
        <title>Streptantibioticus silvisoli sp. nov., acidotolerant actinomycetes 1 from pine litter.</title>
        <authorList>
            <person name="Swiecimska M."/>
            <person name="Golinska P."/>
            <person name="Sangal V."/>
            <person name="Wachnowicz B."/>
            <person name="Goodfellow M."/>
        </authorList>
    </citation>
    <scope>NUCLEOTIDE SEQUENCE [LARGE SCALE GENOMIC DNA]</scope>
    <source>
        <strain evidence="2 3">SL54</strain>
    </source>
</reference>
<evidence type="ECO:0000313" key="3">
    <source>
        <dbReference type="Proteomes" id="UP001156398"/>
    </source>
</evidence>
<evidence type="ECO:0008006" key="4">
    <source>
        <dbReference type="Google" id="ProtNLM"/>
    </source>
</evidence>
<dbReference type="Proteomes" id="UP001156398">
    <property type="component" value="Unassembled WGS sequence"/>
</dbReference>
<comment type="caution">
    <text evidence="2">The sequence shown here is derived from an EMBL/GenBank/DDBJ whole genome shotgun (WGS) entry which is preliminary data.</text>
</comment>
<keyword evidence="3" id="KW-1185">Reference proteome</keyword>
<accession>A0ABT6W4Y7</accession>
<dbReference type="RefSeq" id="WP_271322981.1">
    <property type="nucleotide sequence ID" value="NZ_JAAGKO020000040.1"/>
</dbReference>
<keyword evidence="1" id="KW-0812">Transmembrane</keyword>
<keyword evidence="1" id="KW-1133">Transmembrane helix</keyword>
<name>A0ABT6W4Y7_9ACTN</name>
<keyword evidence="1" id="KW-0472">Membrane</keyword>
<protein>
    <recommendedName>
        <fullName evidence="4">Secreted protein</fullName>
    </recommendedName>
</protein>
<evidence type="ECO:0000256" key="1">
    <source>
        <dbReference type="SAM" id="Phobius"/>
    </source>
</evidence>
<proteinExistence type="predicted"/>
<feature type="transmembrane region" description="Helical" evidence="1">
    <location>
        <begin position="12"/>
        <end position="30"/>
    </location>
</feature>
<organism evidence="2 3">
    <name type="scientific">Streptantibioticus silvisoli</name>
    <dbReference type="NCBI Taxonomy" id="2705255"/>
    <lineage>
        <taxon>Bacteria</taxon>
        <taxon>Bacillati</taxon>
        <taxon>Actinomycetota</taxon>
        <taxon>Actinomycetes</taxon>
        <taxon>Kitasatosporales</taxon>
        <taxon>Streptomycetaceae</taxon>
        <taxon>Streptantibioticus</taxon>
    </lineage>
</organism>